<evidence type="ECO:0000256" key="11">
    <source>
        <dbReference type="SAM" id="MobiDB-lite"/>
    </source>
</evidence>
<dbReference type="EMBL" id="CYKH01000335">
    <property type="protein sequence ID" value="CUF48857.1"/>
    <property type="molecule type" value="Genomic_DNA"/>
</dbReference>
<evidence type="ECO:0000259" key="13">
    <source>
        <dbReference type="Pfam" id="PF00520"/>
    </source>
</evidence>
<evidence type="ECO:0000256" key="12">
    <source>
        <dbReference type="SAM" id="Phobius"/>
    </source>
</evidence>
<evidence type="ECO:0000256" key="1">
    <source>
        <dbReference type="ARBA" id="ARBA00004141"/>
    </source>
</evidence>
<evidence type="ECO:0000256" key="10">
    <source>
        <dbReference type="ARBA" id="ARBA00023303"/>
    </source>
</evidence>
<sequence>MKQRIKTRRVSMLDSEETPARGANHRAVEAEPASAPAAAVDSSIPSAVATSSTSSTTTTEPLNLLPQKQERKRRGAPPSGRPLAEMDIETLCDILCPDSLLPAFRRVPTVASEVLQRYQRTAAARSHKILSEMKATDGEGAEDVGVAVEQLAQACEAYVKRYKKRMELLVQYSEDATTGAQSLTSSPSSGNNGGRGVRDWCQRVQDYYARPLSTLQGRIVFAFHVILCMATLTSITLQTLPTINPRLHPDYTSTWNGVEGTISALMLLDVLVIFLANLFDPDRAVSHSMKLYILSLSNCFDVAALILPTIQIATGTSAAFSLVPTNASNATNSTGGYYFIPRNNFAFDAEGELVIVHGQDDPFLLFRLLRVYRMMRALRHFYAFEDLFETLRRSAIPLIGPVVAVLIFVVGFASIVYTMEAGSYMNMMFMVRDEDCESRPLFVLGLETCPRTESKFLSIFHSMWFALISLLTIGFGDMVPKTLLGRMVSLVCIVVGQLLMAMPIAIIGNKFTYVVTNLKAERRAVLEYIHIRKQQHLDDEANMDEAARKIRGGGGGGNGSSLALNGLITTTSTVTTDMSVIIGGRNSVGQGGDELDEEMWRVDGNRKKKAESSIEEDDAEEHHHFGNGNHKRTLLTFSDDNVAALHREHDVRDLTHITLPGGSPGGGSRSVPLVIAAMTTRDTTQQWASAATRDDEKRSLAQQQQQQDDLAEFDVLDSDEVKPLSATRVLTTRDTTQQWASAAT</sequence>
<keyword evidence="6" id="KW-0630">Potassium</keyword>
<feature type="transmembrane region" description="Helical" evidence="12">
    <location>
        <begin position="260"/>
        <end position="279"/>
    </location>
</feature>
<reference evidence="15" key="1">
    <citation type="submission" date="2015-09" db="EMBL/GenBank/DDBJ databases">
        <authorList>
            <consortium name="Pathogen Informatics"/>
        </authorList>
    </citation>
    <scope>NUCLEOTIDE SEQUENCE [LARGE SCALE GENOMIC DNA]</scope>
    <source>
        <strain evidence="15">Lake Konstanz</strain>
    </source>
</reference>
<gene>
    <name evidence="14" type="ORF">BSAL_62935</name>
</gene>
<evidence type="ECO:0000256" key="5">
    <source>
        <dbReference type="ARBA" id="ARBA00022826"/>
    </source>
</evidence>
<keyword evidence="3" id="KW-0633">Potassium transport</keyword>
<evidence type="ECO:0000256" key="6">
    <source>
        <dbReference type="ARBA" id="ARBA00022958"/>
    </source>
</evidence>
<feature type="transmembrane region" description="Helical" evidence="12">
    <location>
        <begin position="291"/>
        <end position="313"/>
    </location>
</feature>
<feature type="transmembrane region" description="Helical" evidence="12">
    <location>
        <begin position="219"/>
        <end position="240"/>
    </location>
</feature>
<evidence type="ECO:0000256" key="4">
    <source>
        <dbReference type="ARBA" id="ARBA00022692"/>
    </source>
</evidence>
<dbReference type="InterPro" id="IPR005821">
    <property type="entry name" value="Ion_trans_dom"/>
</dbReference>
<dbReference type="PANTHER" id="PTHR11537">
    <property type="entry name" value="VOLTAGE-GATED POTASSIUM CHANNEL"/>
    <property type="match status" value="1"/>
</dbReference>
<accession>A0A0S4IMM4</accession>
<keyword evidence="9 12" id="KW-0472">Membrane</keyword>
<evidence type="ECO:0000256" key="8">
    <source>
        <dbReference type="ARBA" id="ARBA00023065"/>
    </source>
</evidence>
<feature type="transmembrane region" description="Helical" evidence="12">
    <location>
        <begin position="456"/>
        <end position="475"/>
    </location>
</feature>
<organism evidence="14 15">
    <name type="scientific">Bodo saltans</name>
    <name type="common">Flagellated protozoan</name>
    <dbReference type="NCBI Taxonomy" id="75058"/>
    <lineage>
        <taxon>Eukaryota</taxon>
        <taxon>Discoba</taxon>
        <taxon>Euglenozoa</taxon>
        <taxon>Kinetoplastea</taxon>
        <taxon>Metakinetoplastina</taxon>
        <taxon>Eubodonida</taxon>
        <taxon>Bodonidae</taxon>
        <taxon>Bodo</taxon>
    </lineage>
</organism>
<dbReference type="OrthoDB" id="10025005at2759"/>
<keyword evidence="2" id="KW-0813">Transport</keyword>
<keyword evidence="15" id="KW-1185">Reference proteome</keyword>
<dbReference type="VEuPathDB" id="TriTrypDB:BSAL_62935"/>
<dbReference type="PANTHER" id="PTHR11537:SF254">
    <property type="entry name" value="POTASSIUM VOLTAGE-GATED CHANNEL PROTEIN SHAB"/>
    <property type="match status" value="1"/>
</dbReference>
<proteinExistence type="predicted"/>
<dbReference type="SUPFAM" id="SSF81324">
    <property type="entry name" value="Voltage-gated potassium channels"/>
    <property type="match status" value="1"/>
</dbReference>
<feature type="transmembrane region" description="Helical" evidence="12">
    <location>
        <begin position="395"/>
        <end position="419"/>
    </location>
</feature>
<comment type="subcellular location">
    <subcellularLocation>
        <location evidence="1">Membrane</location>
        <topology evidence="1">Multi-pass membrane protein</topology>
    </subcellularLocation>
</comment>
<keyword evidence="8" id="KW-0406">Ion transport</keyword>
<keyword evidence="4 12" id="KW-0812">Transmembrane</keyword>
<evidence type="ECO:0000313" key="15">
    <source>
        <dbReference type="Proteomes" id="UP000051952"/>
    </source>
</evidence>
<protein>
    <submittedName>
        <fullName evidence="14">Voltage-gated potassium transporter, putative</fullName>
    </submittedName>
</protein>
<feature type="transmembrane region" description="Helical" evidence="12">
    <location>
        <begin position="487"/>
        <end position="507"/>
    </location>
</feature>
<dbReference type="PRINTS" id="PR00169">
    <property type="entry name" value="KCHANNEL"/>
</dbReference>
<dbReference type="GO" id="GO:0008076">
    <property type="term" value="C:voltage-gated potassium channel complex"/>
    <property type="evidence" value="ECO:0007669"/>
    <property type="project" value="InterPro"/>
</dbReference>
<dbReference type="Proteomes" id="UP000051952">
    <property type="component" value="Unassembled WGS sequence"/>
</dbReference>
<feature type="compositionally biased region" description="Low complexity" evidence="11">
    <location>
        <begin position="30"/>
        <end position="59"/>
    </location>
</feature>
<feature type="region of interest" description="Disordered" evidence="11">
    <location>
        <begin position="1"/>
        <end position="83"/>
    </location>
</feature>
<dbReference type="GO" id="GO:0001508">
    <property type="term" value="P:action potential"/>
    <property type="evidence" value="ECO:0007669"/>
    <property type="project" value="TreeGrafter"/>
</dbReference>
<evidence type="ECO:0000313" key="14">
    <source>
        <dbReference type="EMBL" id="CUF48857.1"/>
    </source>
</evidence>
<dbReference type="Gene3D" id="1.10.287.70">
    <property type="match status" value="1"/>
</dbReference>
<evidence type="ECO:0000256" key="7">
    <source>
        <dbReference type="ARBA" id="ARBA00022989"/>
    </source>
</evidence>
<evidence type="ECO:0000256" key="3">
    <source>
        <dbReference type="ARBA" id="ARBA00022538"/>
    </source>
</evidence>
<feature type="domain" description="Ion transport" evidence="13">
    <location>
        <begin position="223"/>
        <end position="514"/>
    </location>
</feature>
<dbReference type="AlphaFoldDB" id="A0A0S4IMM4"/>
<dbReference type="Pfam" id="PF00520">
    <property type="entry name" value="Ion_trans"/>
    <property type="match status" value="1"/>
</dbReference>
<keyword evidence="7 12" id="KW-1133">Transmembrane helix</keyword>
<keyword evidence="10" id="KW-0407">Ion channel</keyword>
<evidence type="ECO:0000256" key="9">
    <source>
        <dbReference type="ARBA" id="ARBA00023136"/>
    </source>
</evidence>
<evidence type="ECO:0000256" key="2">
    <source>
        <dbReference type="ARBA" id="ARBA00022448"/>
    </source>
</evidence>
<feature type="region of interest" description="Disordered" evidence="11">
    <location>
        <begin position="605"/>
        <end position="627"/>
    </location>
</feature>
<dbReference type="InterPro" id="IPR028325">
    <property type="entry name" value="VG_K_chnl"/>
</dbReference>
<keyword evidence="5" id="KW-0631">Potassium channel</keyword>
<name>A0A0S4IMM4_BODSA</name>
<dbReference type="GO" id="GO:0005249">
    <property type="term" value="F:voltage-gated potassium channel activity"/>
    <property type="evidence" value="ECO:0007669"/>
    <property type="project" value="InterPro"/>
</dbReference>